<dbReference type="SMART" id="SM00448">
    <property type="entry name" value="REC"/>
    <property type="match status" value="1"/>
</dbReference>
<proteinExistence type="predicted"/>
<evidence type="ECO:0000256" key="3">
    <source>
        <dbReference type="ARBA" id="ARBA00024867"/>
    </source>
</evidence>
<evidence type="ECO:0000313" key="4">
    <source>
        <dbReference type="EMBL" id="OOM56401.1"/>
    </source>
</evidence>
<dbReference type="PROSITE" id="PS50110">
    <property type="entry name" value="RESPONSE_REGULATORY"/>
    <property type="match status" value="1"/>
</dbReference>
<dbReference type="SUPFAM" id="SSF52172">
    <property type="entry name" value="CheY-like"/>
    <property type="match status" value="1"/>
</dbReference>
<evidence type="ECO:0000256" key="2">
    <source>
        <dbReference type="ARBA" id="ARBA00022500"/>
    </source>
</evidence>
<name>A0A1S8SMP9_CLOBE</name>
<dbReference type="InterPro" id="IPR028976">
    <property type="entry name" value="CheC-like_sf"/>
</dbReference>
<comment type="function">
    <text evidence="3">May play the central regulatory role in sporulation. It may be an element of the effector pathway responsible for the activation of sporulation genes in response to nutritional stress. Spo0A may act in concert with spo0H (a sigma factor) to control the expression of some genes that are critical to the sporulation process.</text>
</comment>
<sequence length="311" mass="34319">MILKLGRLIVFINKGVGGVIMKNVNIVIVDDSPFQIALLRDLLTESGFNVVGEAGSLEETIEVVTNMKPDLVTMDMTMPGTDGFECTREIHKIDPNIKVIIVSSMMDDEIVRKAKKNHVCGYAQKPVDAEELTLLINRVMADEELFLELEGLYSSVFREALLDVFNKLTKTVPVITHESNENVEKISKGISIVMGVIGKYSGRIIFDMSFETANSIGKALLKREVKNTEEMLNVMSEITNMAAGNACSMINKRNRIFGLRVAPPTTFHGESISISKAELETTYSANAKTQFGDLSISIGFGRGEGEWMSII</sequence>
<dbReference type="Gene3D" id="3.40.50.2300">
    <property type="match status" value="1"/>
</dbReference>
<dbReference type="SUPFAM" id="SSF103039">
    <property type="entry name" value="CheC-like"/>
    <property type="match status" value="1"/>
</dbReference>
<evidence type="ECO:0000313" key="5">
    <source>
        <dbReference type="Proteomes" id="UP000190973"/>
    </source>
</evidence>
<dbReference type="EMBL" id="LZZI01000126">
    <property type="protein sequence ID" value="OOM56401.1"/>
    <property type="molecule type" value="Genomic_DNA"/>
</dbReference>
<dbReference type="InterPro" id="IPR052048">
    <property type="entry name" value="ST_Response_Regulator"/>
</dbReference>
<gene>
    <name evidence="4" type="primary">cheY_7</name>
    <name evidence="4" type="ORF">CLBCK_43510</name>
</gene>
<dbReference type="CDD" id="cd17906">
    <property type="entry name" value="CheX"/>
    <property type="match status" value="1"/>
</dbReference>
<dbReference type="PANTHER" id="PTHR43228">
    <property type="entry name" value="TWO-COMPONENT RESPONSE REGULATOR"/>
    <property type="match status" value="1"/>
</dbReference>
<keyword evidence="2" id="KW-0145">Chemotaxis</keyword>
<dbReference type="Pfam" id="PF13690">
    <property type="entry name" value="CheX"/>
    <property type="match status" value="1"/>
</dbReference>
<organism evidence="4 5">
    <name type="scientific">Clostridium beijerinckii</name>
    <name type="common">Clostridium MP</name>
    <dbReference type="NCBI Taxonomy" id="1520"/>
    <lineage>
        <taxon>Bacteria</taxon>
        <taxon>Bacillati</taxon>
        <taxon>Bacillota</taxon>
        <taxon>Clostridia</taxon>
        <taxon>Eubacteriales</taxon>
        <taxon>Clostridiaceae</taxon>
        <taxon>Clostridium</taxon>
    </lineage>
</organism>
<dbReference type="PANTHER" id="PTHR43228:SF1">
    <property type="entry name" value="TWO-COMPONENT RESPONSE REGULATOR ARR22"/>
    <property type="match status" value="1"/>
</dbReference>
<dbReference type="Pfam" id="PF00072">
    <property type="entry name" value="Response_reg"/>
    <property type="match status" value="1"/>
</dbReference>
<dbReference type="Gene3D" id="3.40.1550.10">
    <property type="entry name" value="CheC-like"/>
    <property type="match status" value="1"/>
</dbReference>
<reference evidence="4 5" key="1">
    <citation type="submission" date="2016-05" db="EMBL/GenBank/DDBJ databases">
        <title>Microbial solvent formation.</title>
        <authorList>
            <person name="Poehlein A."/>
            <person name="Montoya Solano J.D."/>
            <person name="Flitsch S."/>
            <person name="Krabben P."/>
            <person name="Duerre P."/>
            <person name="Daniel R."/>
        </authorList>
    </citation>
    <scope>NUCLEOTIDE SEQUENCE [LARGE SCALE GENOMIC DNA]</scope>
    <source>
        <strain evidence="4 5">DSM 53</strain>
    </source>
</reference>
<dbReference type="GO" id="GO:0006935">
    <property type="term" value="P:chemotaxis"/>
    <property type="evidence" value="ECO:0007669"/>
    <property type="project" value="UniProtKB-KW"/>
</dbReference>
<evidence type="ECO:0000256" key="1">
    <source>
        <dbReference type="ARBA" id="ARBA00018672"/>
    </source>
</evidence>
<dbReference type="GO" id="GO:0000160">
    <property type="term" value="P:phosphorelay signal transduction system"/>
    <property type="evidence" value="ECO:0007669"/>
    <property type="project" value="InterPro"/>
</dbReference>
<accession>A0A1S8SMP9</accession>
<dbReference type="Proteomes" id="UP000190973">
    <property type="component" value="Unassembled WGS sequence"/>
</dbReference>
<dbReference type="InterPro" id="IPR001789">
    <property type="entry name" value="Sig_transdc_resp-reg_receiver"/>
</dbReference>
<dbReference type="AlphaFoldDB" id="A0A1S8SMP9"/>
<dbReference type="InterPro" id="IPR011006">
    <property type="entry name" value="CheY-like_superfamily"/>
</dbReference>
<comment type="caution">
    <text evidence="4">The sequence shown here is derived from an EMBL/GenBank/DDBJ whole genome shotgun (WGS) entry which is preliminary data.</text>
</comment>
<dbReference type="InterPro" id="IPR028051">
    <property type="entry name" value="CheX-like_dom"/>
</dbReference>
<protein>
    <recommendedName>
        <fullName evidence="1">Stage 0 sporulation protein A homolog</fullName>
    </recommendedName>
</protein>